<protein>
    <submittedName>
        <fullName evidence="14">Homeobox domain-containing protein</fullName>
    </submittedName>
</protein>
<feature type="compositionally biased region" description="Low complexity" evidence="10">
    <location>
        <begin position="312"/>
        <end position="321"/>
    </location>
</feature>
<name>A0A915EU94_9CEST</name>
<evidence type="ECO:0000256" key="1">
    <source>
        <dbReference type="ARBA" id="ARBA00004123"/>
    </source>
</evidence>
<dbReference type="PROSITE" id="PS50071">
    <property type="entry name" value="HOMEOBOX_2"/>
    <property type="match status" value="1"/>
</dbReference>
<accession>A0A915EU94</accession>
<feature type="domain" description="Homeobox" evidence="12">
    <location>
        <begin position="114"/>
        <end position="174"/>
    </location>
</feature>
<dbReference type="Gene3D" id="1.10.10.60">
    <property type="entry name" value="Homeodomain-like"/>
    <property type="match status" value="1"/>
</dbReference>
<evidence type="ECO:0000256" key="10">
    <source>
        <dbReference type="SAM" id="MobiDB-lite"/>
    </source>
</evidence>
<proteinExistence type="predicted"/>
<evidence type="ECO:0000256" key="8">
    <source>
        <dbReference type="PROSITE-ProRule" id="PRU00108"/>
    </source>
</evidence>
<evidence type="ECO:0000259" key="12">
    <source>
        <dbReference type="PROSITE" id="PS50071"/>
    </source>
</evidence>
<sequence length="404" mass="46436">MTAFLLVYSSLPPFLHLFASCWAYGRLKVDVSRPCDGQWDVDSLRSENPILISWQRAPVMQHMWSLLRPPPQPPLLQPKTQHQQKQSYPNLVVSNRTANTIHLNVCTNSNEGKQKKRRNRTTFTSFQLNEMERIFQKTHYPDVYAREQLALRTGLTEARVQVWFQNRRAKWRKRERLCNGTSVGSADTISPMPSVFSYSEFSDSTGVFTDGLRKSLEHSEVPFPSDIIARNKLPYGSEYPPFLCNPMRPNVQQKAYLSRYVRPSPNQAPFDEASRIFSSLMPKLCNPVVETSPPPPPPPILPPYPPPHQHNQHQPQTPVQQDSQLCFNLHENLKTPGGISRLMKEWPEAEDVRWALHNGQWTKQHQSGMTTRTQSFMYSPAFDGYAKQYAVHQNGETTIPTLNK</sequence>
<evidence type="ECO:0000256" key="2">
    <source>
        <dbReference type="ARBA" id="ARBA00022473"/>
    </source>
</evidence>
<dbReference type="PROSITE" id="PS00027">
    <property type="entry name" value="HOMEOBOX_1"/>
    <property type="match status" value="1"/>
</dbReference>
<dbReference type="FunFam" id="1.10.10.60:FF:000093">
    <property type="entry name" value="ALX homeobox protein 1"/>
    <property type="match status" value="1"/>
</dbReference>
<evidence type="ECO:0000313" key="13">
    <source>
        <dbReference type="Proteomes" id="UP000887562"/>
    </source>
</evidence>
<feature type="compositionally biased region" description="Pro residues" evidence="10">
    <location>
        <begin position="292"/>
        <end position="308"/>
    </location>
</feature>
<dbReference type="Pfam" id="PF00046">
    <property type="entry name" value="Homeodomain"/>
    <property type="match status" value="1"/>
</dbReference>
<keyword evidence="13" id="KW-1185">Reference proteome</keyword>
<keyword evidence="7 8" id="KW-0539">Nucleus</keyword>
<feature type="region of interest" description="Disordered" evidence="10">
    <location>
        <begin position="288"/>
        <end position="321"/>
    </location>
</feature>
<comment type="subcellular location">
    <subcellularLocation>
        <location evidence="1 8 9">Nucleus</location>
    </subcellularLocation>
</comment>
<keyword evidence="2" id="KW-0217">Developmental protein</keyword>
<evidence type="ECO:0000256" key="3">
    <source>
        <dbReference type="ARBA" id="ARBA00023015"/>
    </source>
</evidence>
<evidence type="ECO:0000256" key="7">
    <source>
        <dbReference type="ARBA" id="ARBA00023242"/>
    </source>
</evidence>
<dbReference type="Proteomes" id="UP000887562">
    <property type="component" value="Unplaced"/>
</dbReference>
<keyword evidence="5 8" id="KW-0371">Homeobox</keyword>
<dbReference type="InterPro" id="IPR050649">
    <property type="entry name" value="Paired_Homeobox_TFs"/>
</dbReference>
<dbReference type="InterPro" id="IPR000047">
    <property type="entry name" value="HTH_motif"/>
</dbReference>
<dbReference type="PANTHER" id="PTHR24329:SF543">
    <property type="entry name" value="FI01017P-RELATED"/>
    <property type="match status" value="1"/>
</dbReference>
<dbReference type="InterPro" id="IPR001356">
    <property type="entry name" value="HD"/>
</dbReference>
<evidence type="ECO:0000256" key="4">
    <source>
        <dbReference type="ARBA" id="ARBA00023125"/>
    </source>
</evidence>
<evidence type="ECO:0000256" key="11">
    <source>
        <dbReference type="SAM" id="SignalP"/>
    </source>
</evidence>
<dbReference type="GO" id="GO:0005634">
    <property type="term" value="C:nucleus"/>
    <property type="evidence" value="ECO:0007669"/>
    <property type="project" value="UniProtKB-SubCell"/>
</dbReference>
<evidence type="ECO:0000313" key="14">
    <source>
        <dbReference type="WBParaSite" id="maker-E.canG7_contigs_3927-snap-gene-0.9-mRNA-1"/>
    </source>
</evidence>
<feature type="DNA-binding region" description="Homeobox" evidence="8">
    <location>
        <begin position="116"/>
        <end position="175"/>
    </location>
</feature>
<keyword evidence="11" id="KW-0732">Signal</keyword>
<reference evidence="14" key="1">
    <citation type="submission" date="2022-11" db="UniProtKB">
        <authorList>
            <consortium name="WormBaseParasite"/>
        </authorList>
    </citation>
    <scope>IDENTIFICATION</scope>
</reference>
<organism evidence="13 14">
    <name type="scientific">Echinococcus canadensis</name>
    <dbReference type="NCBI Taxonomy" id="519352"/>
    <lineage>
        <taxon>Eukaryota</taxon>
        <taxon>Metazoa</taxon>
        <taxon>Spiralia</taxon>
        <taxon>Lophotrochozoa</taxon>
        <taxon>Platyhelminthes</taxon>
        <taxon>Cestoda</taxon>
        <taxon>Eucestoda</taxon>
        <taxon>Cyclophyllidea</taxon>
        <taxon>Taeniidae</taxon>
        <taxon>Echinococcus</taxon>
        <taxon>Echinococcus canadensis group</taxon>
    </lineage>
</organism>
<dbReference type="InterPro" id="IPR009057">
    <property type="entry name" value="Homeodomain-like_sf"/>
</dbReference>
<dbReference type="InterPro" id="IPR017970">
    <property type="entry name" value="Homeobox_CS"/>
</dbReference>
<dbReference type="PRINTS" id="PR00031">
    <property type="entry name" value="HTHREPRESSR"/>
</dbReference>
<dbReference type="AlphaFoldDB" id="A0A915EU94"/>
<keyword evidence="6" id="KW-0804">Transcription</keyword>
<evidence type="ECO:0000256" key="5">
    <source>
        <dbReference type="ARBA" id="ARBA00023155"/>
    </source>
</evidence>
<dbReference type="CDD" id="cd00086">
    <property type="entry name" value="homeodomain"/>
    <property type="match status" value="1"/>
</dbReference>
<keyword evidence="4 8" id="KW-0238">DNA-binding</keyword>
<dbReference type="SUPFAM" id="SSF46689">
    <property type="entry name" value="Homeodomain-like"/>
    <property type="match status" value="1"/>
</dbReference>
<dbReference type="SMART" id="SM00389">
    <property type="entry name" value="HOX"/>
    <property type="match status" value="1"/>
</dbReference>
<evidence type="ECO:0000256" key="6">
    <source>
        <dbReference type="ARBA" id="ARBA00023163"/>
    </source>
</evidence>
<dbReference type="PANTHER" id="PTHR24329">
    <property type="entry name" value="HOMEOBOX PROTEIN ARISTALESS"/>
    <property type="match status" value="1"/>
</dbReference>
<feature type="signal peptide" evidence="11">
    <location>
        <begin position="1"/>
        <end position="23"/>
    </location>
</feature>
<dbReference type="GO" id="GO:0000981">
    <property type="term" value="F:DNA-binding transcription factor activity, RNA polymerase II-specific"/>
    <property type="evidence" value="ECO:0007669"/>
    <property type="project" value="InterPro"/>
</dbReference>
<dbReference type="GO" id="GO:0000977">
    <property type="term" value="F:RNA polymerase II transcription regulatory region sequence-specific DNA binding"/>
    <property type="evidence" value="ECO:0007669"/>
    <property type="project" value="TreeGrafter"/>
</dbReference>
<feature type="chain" id="PRO_5037275627" evidence="11">
    <location>
        <begin position="24"/>
        <end position="404"/>
    </location>
</feature>
<keyword evidence="3" id="KW-0805">Transcription regulation</keyword>
<dbReference type="WBParaSite" id="maker-E.canG7_contigs_3927-snap-gene-0.9-mRNA-1">
    <property type="protein sequence ID" value="maker-E.canG7_contigs_3927-snap-gene-0.9-mRNA-1"/>
    <property type="gene ID" value="EcG7_08367"/>
</dbReference>
<evidence type="ECO:0000256" key="9">
    <source>
        <dbReference type="RuleBase" id="RU000682"/>
    </source>
</evidence>